<keyword evidence="3" id="KW-1185">Reference proteome</keyword>
<sequence length="101" mass="11060">MPADTKAGPQPPRRIAGSSHPHPAPWRRAHRSFQQGFRPAGTVSSRAPQCRVAAFPEKAPASSLWSLPGPRALCRRSLHAALPEGAAALRLQRPSLEWYHQ</sequence>
<feature type="region of interest" description="Disordered" evidence="1">
    <location>
        <begin position="1"/>
        <end position="45"/>
    </location>
</feature>
<dbReference type="EMBL" id="OX459952">
    <property type="protein sequence ID" value="CAI9157941.1"/>
    <property type="molecule type" value="Genomic_DNA"/>
</dbReference>
<evidence type="ECO:0000313" key="3">
    <source>
        <dbReference type="Proteomes" id="UP001176941"/>
    </source>
</evidence>
<reference evidence="2" key="1">
    <citation type="submission" date="2023-04" db="EMBL/GenBank/DDBJ databases">
        <authorList>
            <consortium name="ELIXIR-Norway"/>
        </authorList>
    </citation>
    <scope>NUCLEOTIDE SEQUENCE [LARGE SCALE GENOMIC DNA]</scope>
</reference>
<accession>A0ABN8YBR8</accession>
<proteinExistence type="predicted"/>
<gene>
    <name evidence="2" type="ORF">MRATA1EN1_LOCUS6903</name>
</gene>
<dbReference type="Proteomes" id="UP001176941">
    <property type="component" value="Chromosome 16"/>
</dbReference>
<evidence type="ECO:0000313" key="2">
    <source>
        <dbReference type="EMBL" id="CAI9157941.1"/>
    </source>
</evidence>
<protein>
    <submittedName>
        <fullName evidence="2">Uncharacterized protein</fullName>
    </submittedName>
</protein>
<organism evidence="2 3">
    <name type="scientific">Rangifer tarandus platyrhynchus</name>
    <name type="common">Svalbard reindeer</name>
    <dbReference type="NCBI Taxonomy" id="3082113"/>
    <lineage>
        <taxon>Eukaryota</taxon>
        <taxon>Metazoa</taxon>
        <taxon>Chordata</taxon>
        <taxon>Craniata</taxon>
        <taxon>Vertebrata</taxon>
        <taxon>Euteleostomi</taxon>
        <taxon>Mammalia</taxon>
        <taxon>Eutheria</taxon>
        <taxon>Laurasiatheria</taxon>
        <taxon>Artiodactyla</taxon>
        <taxon>Ruminantia</taxon>
        <taxon>Pecora</taxon>
        <taxon>Cervidae</taxon>
        <taxon>Odocoileinae</taxon>
        <taxon>Rangifer</taxon>
    </lineage>
</organism>
<name>A0ABN8YBR8_RANTA</name>
<evidence type="ECO:0000256" key="1">
    <source>
        <dbReference type="SAM" id="MobiDB-lite"/>
    </source>
</evidence>